<protein>
    <recommendedName>
        <fullName evidence="3">Cell division protein</fullName>
    </recommendedName>
</protein>
<dbReference type="AlphaFoldDB" id="A0A1S1N0C7"/>
<sequence length="127" mass="15251">MKIFYDGRCPLCVAEMKKLHQFDHHKKIMLIDLHDENFATHYPHIDKCKALRILHAQSDDGQIFLGLDATYQAWKIVGKHRWLKVLRIRPIRWIADGCYWLFARNRMRLSHLLLPNRCQNQRCDLND</sequence>
<gene>
    <name evidence="1" type="ORF">BET10_03260</name>
</gene>
<dbReference type="EMBL" id="MKJU01000005">
    <property type="protein sequence ID" value="OHU93093.1"/>
    <property type="molecule type" value="Genomic_DNA"/>
</dbReference>
<dbReference type="GO" id="GO:0015035">
    <property type="term" value="F:protein-disulfide reductase activity"/>
    <property type="evidence" value="ECO:0007669"/>
    <property type="project" value="InterPro"/>
</dbReference>
<name>A0A1S1N0C7_9GAMM</name>
<accession>A0A1S1N0C7</accession>
<evidence type="ECO:0000313" key="2">
    <source>
        <dbReference type="Proteomes" id="UP000179786"/>
    </source>
</evidence>
<evidence type="ECO:0000313" key="1">
    <source>
        <dbReference type="EMBL" id="OHU93093.1"/>
    </source>
</evidence>
<dbReference type="Proteomes" id="UP000179786">
    <property type="component" value="Unassembled WGS sequence"/>
</dbReference>
<comment type="caution">
    <text evidence="1">The sequence shown here is derived from an EMBL/GenBank/DDBJ whole genome shotgun (WGS) entry which is preliminary data.</text>
</comment>
<dbReference type="PANTHER" id="PTHR34290">
    <property type="entry name" value="SI:CH73-390P7.2"/>
    <property type="match status" value="1"/>
</dbReference>
<evidence type="ECO:0008006" key="3">
    <source>
        <dbReference type="Google" id="ProtNLM"/>
    </source>
</evidence>
<dbReference type="PANTHER" id="PTHR34290:SF2">
    <property type="entry name" value="OS04G0668800 PROTEIN"/>
    <property type="match status" value="1"/>
</dbReference>
<dbReference type="InterPro" id="IPR044691">
    <property type="entry name" value="DCC1_Trx"/>
</dbReference>
<organism evidence="1 2">
    <name type="scientific">Pseudoalteromonas amylolytica</name>
    <dbReference type="NCBI Taxonomy" id="1859457"/>
    <lineage>
        <taxon>Bacteria</taxon>
        <taxon>Pseudomonadati</taxon>
        <taxon>Pseudomonadota</taxon>
        <taxon>Gammaproteobacteria</taxon>
        <taxon>Alteromonadales</taxon>
        <taxon>Pseudoalteromonadaceae</taxon>
        <taxon>Pseudoalteromonas</taxon>
    </lineage>
</organism>
<proteinExistence type="predicted"/>
<dbReference type="STRING" id="1859457.BET10_03260"/>
<dbReference type="RefSeq" id="WP_070983046.1">
    <property type="nucleotide sequence ID" value="NZ_MKJU01000005.1"/>
</dbReference>
<keyword evidence="2" id="KW-1185">Reference proteome</keyword>
<dbReference type="InterPro" id="IPR007263">
    <property type="entry name" value="DCC1-like"/>
</dbReference>
<reference evidence="1 2" key="1">
    <citation type="submission" date="2016-09" db="EMBL/GenBank/DDBJ databases">
        <title>Pseudoalteromonas amylolytica sp. nov., isolated from the surface seawater.</title>
        <authorList>
            <person name="Wu Y.-H."/>
            <person name="Cheng H."/>
            <person name="Jin X.-B."/>
            <person name="Wang C.-S."/>
            <person name="Xu X.-W."/>
        </authorList>
    </citation>
    <scope>NUCLEOTIDE SEQUENCE [LARGE SCALE GENOMIC DNA]</scope>
    <source>
        <strain evidence="1 2">JW1</strain>
    </source>
</reference>
<dbReference type="Pfam" id="PF04134">
    <property type="entry name" value="DCC1-like"/>
    <property type="match status" value="1"/>
</dbReference>
<dbReference type="OrthoDB" id="5294764at2"/>